<dbReference type="STRING" id="1332188.L336_0508"/>
<keyword evidence="2" id="KW-1185">Reference proteome</keyword>
<accession>R4PWS1</accession>
<dbReference type="Proteomes" id="UP000013893">
    <property type="component" value="Chromosome"/>
</dbReference>
<protein>
    <submittedName>
        <fullName evidence="1">Putative glycosyl transferase group 1</fullName>
    </submittedName>
</protein>
<dbReference type="KEGG" id="saal:L336_0508"/>
<evidence type="ECO:0000313" key="1">
    <source>
        <dbReference type="EMBL" id="AGL62212.1"/>
    </source>
</evidence>
<dbReference type="SUPFAM" id="SSF53756">
    <property type="entry name" value="UDP-Glycosyltransferase/glycogen phosphorylase"/>
    <property type="match status" value="1"/>
</dbReference>
<reference evidence="1 2" key="1">
    <citation type="journal article" date="2013" name="Nat. Biotechnol.">
        <title>Genome sequences of rare, uncultured bacteria obtained by differential coverage binning of multiple metagenomes.</title>
        <authorList>
            <person name="Albertsen M."/>
            <person name="Hugenholtz P."/>
            <person name="Skarshewski A."/>
            <person name="Nielsen K.L."/>
            <person name="Tyson G.W."/>
            <person name="Nielsen P.H."/>
        </authorList>
    </citation>
    <scope>NUCLEOTIDE SEQUENCE [LARGE SCALE GENOMIC DNA]</scope>
    <source>
        <strain evidence="1">TM71</strain>
    </source>
</reference>
<gene>
    <name evidence="1" type="ORF">L336_0508</name>
</gene>
<proteinExistence type="predicted"/>
<dbReference type="EMBL" id="CP005957">
    <property type="protein sequence ID" value="AGL62212.1"/>
    <property type="molecule type" value="Genomic_DNA"/>
</dbReference>
<organism evidence="1 2">
    <name type="scientific">Candidatus Saccharimonas aalborgensis</name>
    <dbReference type="NCBI Taxonomy" id="1332188"/>
    <lineage>
        <taxon>Bacteria</taxon>
        <taxon>Candidatus Saccharimonadota</taxon>
        <taxon>Candidatus Saccharimonadia</taxon>
        <taxon>Candidatus Saccharimonadales</taxon>
        <taxon>Candidatus Saccharimonadaceae</taxon>
        <taxon>Candidatus Saccharimonas</taxon>
    </lineage>
</organism>
<evidence type="ECO:0000313" key="2">
    <source>
        <dbReference type="Proteomes" id="UP000013893"/>
    </source>
</evidence>
<dbReference type="RefSeq" id="WP_015641662.1">
    <property type="nucleotide sequence ID" value="NC_021219.1"/>
</dbReference>
<sequence length="410" mass="46837">MMGSIYFYTPIEPLQTGTAHYIDLVLNLLEKSPSKTSIILVIDSDLFDQGVNEYRGYQVIDYRQVKRTADDITIYFLANNEYHRYIHRSLHHHLANNGLAVSVVHEPAMWMNIEAMCTLRQYGYIPDDLKYFAAYDFGSDVEWIVKQNREGRSDNIFPYSTLAATHVYEQSDIIAFHSQYALAKYCSERSATYISRRKNEPQYMVISHAPEMISRGAISTTKKSKFSVGVFGWMNPSKQITEIIDAFDEFYQGLNSSGKKKVELRIVGKSNPDYDIAAYVKDKSSSNAIILYGYVSNGDMDRMIAETSLFMSLRFPSCGESSGPLTKANAAGCKTVVSEYAAFSEEPADYHVSVDRDKQHQQLVDILHDEYRAFPDGPQRMERFDPSGKEYYSIHHLLAMAIEMGDNRRR</sequence>
<dbReference type="HOGENOM" id="CLU_670285_0_0_0"/>
<name>R4PWS1_9BACT</name>
<dbReference type="GO" id="GO:0016740">
    <property type="term" value="F:transferase activity"/>
    <property type="evidence" value="ECO:0007669"/>
    <property type="project" value="UniProtKB-KW"/>
</dbReference>
<dbReference type="OrthoDB" id="9801609at2"/>
<keyword evidence="1" id="KW-0808">Transferase</keyword>
<dbReference type="Gene3D" id="3.40.50.2000">
    <property type="entry name" value="Glycogen Phosphorylase B"/>
    <property type="match status" value="1"/>
</dbReference>
<dbReference type="AlphaFoldDB" id="R4PWS1"/>